<dbReference type="CDD" id="cd02440">
    <property type="entry name" value="AdoMet_MTases"/>
    <property type="match status" value="1"/>
</dbReference>
<dbReference type="GO" id="GO:0008168">
    <property type="term" value="F:methyltransferase activity"/>
    <property type="evidence" value="ECO:0007669"/>
    <property type="project" value="UniProtKB-KW"/>
</dbReference>
<keyword evidence="3" id="KW-0808">Transferase</keyword>
<feature type="domain" description="Methyltransferase" evidence="2">
    <location>
        <begin position="60"/>
        <end position="150"/>
    </location>
</feature>
<dbReference type="Gene3D" id="3.40.50.150">
    <property type="entry name" value="Vaccinia Virus protein VP39"/>
    <property type="match status" value="1"/>
</dbReference>
<protein>
    <submittedName>
        <fullName evidence="3">Class I SAM-dependent methyltransferase</fullName>
    </submittedName>
</protein>
<gene>
    <name evidence="3" type="ORF">ACFR9S_15235</name>
</gene>
<proteinExistence type="predicted"/>
<dbReference type="Gene3D" id="2.20.130.10">
    <property type="entry name" value="CAC2371-like domains"/>
    <property type="match status" value="1"/>
</dbReference>
<dbReference type="InterPro" id="IPR041698">
    <property type="entry name" value="Methyltransf_25"/>
</dbReference>
<sequence>MPRPAAPTFPDACERLLRDPDGEHSLYTTLAPVFDRLTDEERVAGDFEAVRAFAPESGDVLELGCGVGALLAHLDDRFDRVLGVDSHHDLLRFTAHRAPDADVAVGDPLDPPTDASFDLVVAMAGPAAPPVVDDPADLIEAAADRLAPEGTLLLRAVTDADAVRDAVESVGVLTGSGYRMERSVTDLPTGGGSDLRMGYRATDEDSGDTATTSETITVPVHDAESLRAAAEGVGLQDVRLVDGSGTTLLVARA</sequence>
<keyword evidence="4" id="KW-1185">Reference proteome</keyword>
<dbReference type="AlphaFoldDB" id="A0ABD6BAF3"/>
<keyword evidence="3" id="KW-0489">Methyltransferase</keyword>
<reference evidence="3 4" key="1">
    <citation type="journal article" date="2019" name="Int. J. Syst. Evol. Microbiol.">
        <title>The Global Catalogue of Microorganisms (GCM) 10K type strain sequencing project: providing services to taxonomists for standard genome sequencing and annotation.</title>
        <authorList>
            <consortium name="The Broad Institute Genomics Platform"/>
            <consortium name="The Broad Institute Genome Sequencing Center for Infectious Disease"/>
            <person name="Wu L."/>
            <person name="Ma J."/>
        </authorList>
    </citation>
    <scope>NUCLEOTIDE SEQUENCE [LARGE SCALE GENOMIC DNA]</scope>
    <source>
        <strain evidence="3 4">CGMCC 1.12285</strain>
    </source>
</reference>
<dbReference type="GO" id="GO:0032259">
    <property type="term" value="P:methylation"/>
    <property type="evidence" value="ECO:0007669"/>
    <property type="project" value="UniProtKB-KW"/>
</dbReference>
<dbReference type="InterPro" id="IPR029063">
    <property type="entry name" value="SAM-dependent_MTases_sf"/>
</dbReference>
<name>A0ABD6BAF3_9EURY</name>
<evidence type="ECO:0000313" key="3">
    <source>
        <dbReference type="EMBL" id="MFD1527637.1"/>
    </source>
</evidence>
<evidence type="ECO:0000259" key="2">
    <source>
        <dbReference type="Pfam" id="PF13649"/>
    </source>
</evidence>
<dbReference type="SUPFAM" id="SSF53335">
    <property type="entry name" value="S-adenosyl-L-methionine-dependent methyltransferases"/>
    <property type="match status" value="1"/>
</dbReference>
<dbReference type="EMBL" id="JBHUDH010000244">
    <property type="protein sequence ID" value="MFD1527637.1"/>
    <property type="molecule type" value="Genomic_DNA"/>
</dbReference>
<feature type="region of interest" description="Disordered" evidence="1">
    <location>
        <begin position="184"/>
        <end position="211"/>
    </location>
</feature>
<dbReference type="RefSeq" id="WP_379818991.1">
    <property type="nucleotide sequence ID" value="NZ_JBHUDH010000244.1"/>
</dbReference>
<evidence type="ECO:0000256" key="1">
    <source>
        <dbReference type="SAM" id="MobiDB-lite"/>
    </source>
</evidence>
<evidence type="ECO:0000313" key="4">
    <source>
        <dbReference type="Proteomes" id="UP001597111"/>
    </source>
</evidence>
<comment type="caution">
    <text evidence="3">The sequence shown here is derived from an EMBL/GenBank/DDBJ whole genome shotgun (WGS) entry which is preliminary data.</text>
</comment>
<dbReference type="Proteomes" id="UP001597111">
    <property type="component" value="Unassembled WGS sequence"/>
</dbReference>
<accession>A0ABD6BAF3</accession>
<dbReference type="Pfam" id="PF13649">
    <property type="entry name" value="Methyltransf_25"/>
    <property type="match status" value="1"/>
</dbReference>
<organism evidence="3 4">
    <name type="scientific">Halolamina salina</name>
    <dbReference type="NCBI Taxonomy" id="1220023"/>
    <lineage>
        <taxon>Archaea</taxon>
        <taxon>Methanobacteriati</taxon>
        <taxon>Methanobacteriota</taxon>
        <taxon>Stenosarchaea group</taxon>
        <taxon>Halobacteria</taxon>
        <taxon>Halobacteriales</taxon>
        <taxon>Haloferacaceae</taxon>
    </lineage>
</organism>